<dbReference type="PIRSF" id="PIRSF000371">
    <property type="entry name" value="PFL_act_enz"/>
    <property type="match status" value="1"/>
</dbReference>
<keyword evidence="3" id="KW-0949">S-adenosyl-L-methionine</keyword>
<dbReference type="CDD" id="cd01335">
    <property type="entry name" value="Radical_SAM"/>
    <property type="match status" value="1"/>
</dbReference>
<keyword evidence="2" id="KW-0004">4Fe-4S</keyword>
<dbReference type="NCBIfam" id="TIGR02494">
    <property type="entry name" value="PFLE_PFLC"/>
    <property type="match status" value="1"/>
</dbReference>
<evidence type="ECO:0000259" key="7">
    <source>
        <dbReference type="PROSITE" id="PS51379"/>
    </source>
</evidence>
<dbReference type="GO" id="GO:0016491">
    <property type="term" value="F:oxidoreductase activity"/>
    <property type="evidence" value="ECO:0007669"/>
    <property type="project" value="InterPro"/>
</dbReference>
<dbReference type="PROSITE" id="PS51918">
    <property type="entry name" value="RADICAL_SAM"/>
    <property type="match status" value="1"/>
</dbReference>
<dbReference type="InterPro" id="IPR012839">
    <property type="entry name" value="Organic_radical_activase"/>
</dbReference>
<dbReference type="Pfam" id="PF04055">
    <property type="entry name" value="Radical_SAM"/>
    <property type="match status" value="1"/>
</dbReference>
<comment type="caution">
    <text evidence="9">The sequence shown here is derived from an EMBL/GenBank/DDBJ whole genome shotgun (WGS) entry which is preliminary data.</text>
</comment>
<protein>
    <submittedName>
        <fullName evidence="9">Glycyl-radical enzyme activating protein</fullName>
    </submittedName>
</protein>
<dbReference type="Proteomes" id="UP000280417">
    <property type="component" value="Unassembled WGS sequence"/>
</dbReference>
<sequence length="305" mass="34597">MKRKVERKGLIFDLKRFSTDDGPGIRTTVFLKGCPLRCIWCHSPESISKYPQLAFYQNKCIKCGYCVQVCPTGAQELRDGKRVINWERCNSCGSCAEICPSGALCIVGKWMSPSEVFNQIKKDESFYQSSKGGITLSGGEPTLQIYFVRDLIDLCKKADISVALDTSGFVKWSLLEKILDGIDLFLYDLKLMDEKKHIRLTRVSNRLILDNLKRLHDTGKDIIVRVPLIPGYNDSPHDIQSTIDYLKRVGIKKINFLPYNKAAGSKYLYIGKSYPLERLEPHSQEDLEKIVKKAQSYGLNVSVGR</sequence>
<comment type="cofactor">
    <cofactor evidence="1">
        <name>[4Fe-4S] cluster</name>
        <dbReference type="ChEBI" id="CHEBI:49883"/>
    </cofactor>
</comment>
<dbReference type="SUPFAM" id="SSF102114">
    <property type="entry name" value="Radical SAM enzymes"/>
    <property type="match status" value="1"/>
</dbReference>
<evidence type="ECO:0000256" key="5">
    <source>
        <dbReference type="ARBA" id="ARBA00023004"/>
    </source>
</evidence>
<dbReference type="InterPro" id="IPR007197">
    <property type="entry name" value="rSAM"/>
</dbReference>
<feature type="domain" description="4Fe-4S ferredoxin-type" evidence="7">
    <location>
        <begin position="51"/>
        <end position="79"/>
    </location>
</feature>
<dbReference type="InterPro" id="IPR017900">
    <property type="entry name" value="4Fe4S_Fe_S_CS"/>
</dbReference>
<dbReference type="SFLD" id="SFLDG01066">
    <property type="entry name" value="organic_radical-activating_enz"/>
    <property type="match status" value="1"/>
</dbReference>
<dbReference type="PROSITE" id="PS00198">
    <property type="entry name" value="4FE4S_FER_1"/>
    <property type="match status" value="1"/>
</dbReference>
<evidence type="ECO:0000256" key="2">
    <source>
        <dbReference type="ARBA" id="ARBA00022485"/>
    </source>
</evidence>
<evidence type="ECO:0000313" key="10">
    <source>
        <dbReference type="Proteomes" id="UP000280417"/>
    </source>
</evidence>
<keyword evidence="4" id="KW-0479">Metal-binding</keyword>
<keyword evidence="6" id="KW-0411">Iron-sulfur</keyword>
<organism evidence="9 10">
    <name type="scientific">Aerophobetes bacterium</name>
    <dbReference type="NCBI Taxonomy" id="2030807"/>
    <lineage>
        <taxon>Bacteria</taxon>
        <taxon>Candidatus Aerophobota</taxon>
    </lineage>
</organism>
<accession>A0A662D316</accession>
<dbReference type="AlphaFoldDB" id="A0A662D316"/>
<dbReference type="PANTHER" id="PTHR30352:SF4">
    <property type="entry name" value="PYRUVATE FORMATE-LYASE 2-ACTIVATING ENZYME"/>
    <property type="match status" value="1"/>
</dbReference>
<evidence type="ECO:0000259" key="8">
    <source>
        <dbReference type="PROSITE" id="PS51918"/>
    </source>
</evidence>
<dbReference type="Gene3D" id="3.30.70.20">
    <property type="match status" value="2"/>
</dbReference>
<evidence type="ECO:0000256" key="3">
    <source>
        <dbReference type="ARBA" id="ARBA00022691"/>
    </source>
</evidence>
<dbReference type="SFLD" id="SFLDG01118">
    <property type="entry name" value="activating_enzymes__group_2"/>
    <property type="match status" value="1"/>
</dbReference>
<dbReference type="SFLD" id="SFLDS00029">
    <property type="entry name" value="Radical_SAM"/>
    <property type="match status" value="1"/>
</dbReference>
<feature type="domain" description="4Fe-4S ferredoxin-type" evidence="7">
    <location>
        <begin position="80"/>
        <end position="109"/>
    </location>
</feature>
<evidence type="ECO:0000256" key="1">
    <source>
        <dbReference type="ARBA" id="ARBA00001966"/>
    </source>
</evidence>
<evidence type="ECO:0000313" key="9">
    <source>
        <dbReference type="EMBL" id="RLE09390.1"/>
    </source>
</evidence>
<dbReference type="Pfam" id="PF00037">
    <property type="entry name" value="Fer4"/>
    <property type="match status" value="2"/>
</dbReference>
<dbReference type="InterPro" id="IPR058240">
    <property type="entry name" value="rSAM_sf"/>
</dbReference>
<dbReference type="PANTHER" id="PTHR30352">
    <property type="entry name" value="PYRUVATE FORMATE-LYASE-ACTIVATING ENZYME"/>
    <property type="match status" value="1"/>
</dbReference>
<dbReference type="PROSITE" id="PS51379">
    <property type="entry name" value="4FE4S_FER_2"/>
    <property type="match status" value="2"/>
</dbReference>
<evidence type="ECO:0000256" key="6">
    <source>
        <dbReference type="ARBA" id="ARBA00023014"/>
    </source>
</evidence>
<keyword evidence="5" id="KW-0408">Iron</keyword>
<dbReference type="Gene3D" id="3.80.30.10">
    <property type="entry name" value="pyruvate-formate lyase- activating enzyme"/>
    <property type="match status" value="1"/>
</dbReference>
<dbReference type="SUPFAM" id="SSF54862">
    <property type="entry name" value="4Fe-4S ferredoxins"/>
    <property type="match status" value="1"/>
</dbReference>
<dbReference type="GO" id="GO:0051539">
    <property type="term" value="F:4 iron, 4 sulfur cluster binding"/>
    <property type="evidence" value="ECO:0007669"/>
    <property type="project" value="UniProtKB-KW"/>
</dbReference>
<reference evidence="9 10" key="1">
    <citation type="submission" date="2018-06" db="EMBL/GenBank/DDBJ databases">
        <title>Extensive metabolic versatility and redundancy in microbially diverse, dynamic hydrothermal sediments.</title>
        <authorList>
            <person name="Dombrowski N."/>
            <person name="Teske A."/>
            <person name="Baker B.J."/>
        </authorList>
    </citation>
    <scope>NUCLEOTIDE SEQUENCE [LARGE SCALE GENOMIC DNA]</scope>
    <source>
        <strain evidence="9">B3_G15</strain>
    </source>
</reference>
<gene>
    <name evidence="9" type="ORF">DRJ04_09935</name>
</gene>
<dbReference type="InterPro" id="IPR017896">
    <property type="entry name" value="4Fe4S_Fe-S-bd"/>
</dbReference>
<dbReference type="InterPro" id="IPR040074">
    <property type="entry name" value="BssD/PflA/YjjW"/>
</dbReference>
<dbReference type="EMBL" id="QMQA01000370">
    <property type="protein sequence ID" value="RLE09390.1"/>
    <property type="molecule type" value="Genomic_DNA"/>
</dbReference>
<name>A0A662D316_UNCAE</name>
<dbReference type="GO" id="GO:0046872">
    <property type="term" value="F:metal ion binding"/>
    <property type="evidence" value="ECO:0007669"/>
    <property type="project" value="UniProtKB-KW"/>
</dbReference>
<dbReference type="InterPro" id="IPR034457">
    <property type="entry name" value="Organic_radical-activating"/>
</dbReference>
<feature type="domain" description="Radical SAM core" evidence="8">
    <location>
        <begin position="20"/>
        <end position="300"/>
    </location>
</feature>
<evidence type="ECO:0000256" key="4">
    <source>
        <dbReference type="ARBA" id="ARBA00022723"/>
    </source>
</evidence>
<proteinExistence type="predicted"/>